<comment type="caution">
    <text evidence="1">The sequence shown here is derived from an EMBL/GenBank/DDBJ whole genome shotgun (WGS) entry which is preliminary data.</text>
</comment>
<keyword evidence="2" id="KW-1185">Reference proteome</keyword>
<organism evidence="1 2">
    <name type="scientific">Halorussus caseinilyticus</name>
    <dbReference type="NCBI Taxonomy" id="3034025"/>
    <lineage>
        <taxon>Archaea</taxon>
        <taxon>Methanobacteriati</taxon>
        <taxon>Methanobacteriota</taxon>
        <taxon>Stenosarchaea group</taxon>
        <taxon>Halobacteria</taxon>
        <taxon>Halobacteriales</taxon>
        <taxon>Haladaptataceae</taxon>
        <taxon>Halorussus</taxon>
    </lineage>
</organism>
<reference evidence="1 2" key="1">
    <citation type="journal article" date="2019" name="Int. J. Syst. Evol. Microbiol.">
        <title>The Global Catalogue of Microorganisms (GCM) 10K type strain sequencing project: providing services to taxonomists for standard genome sequencing and annotation.</title>
        <authorList>
            <consortium name="The Broad Institute Genomics Platform"/>
            <consortium name="The Broad Institute Genome Sequencing Center for Infectious Disease"/>
            <person name="Wu L."/>
            <person name="Ma J."/>
        </authorList>
    </citation>
    <scope>NUCLEOTIDE SEQUENCE [LARGE SCALE GENOMIC DNA]</scope>
    <source>
        <strain evidence="1 2">DT72</strain>
    </source>
</reference>
<evidence type="ECO:0008006" key="3">
    <source>
        <dbReference type="Google" id="ProtNLM"/>
    </source>
</evidence>
<name>A0ABD5WFH2_9EURY</name>
<dbReference type="EMBL" id="JBHSZH010000001">
    <property type="protein sequence ID" value="MFC7078978.1"/>
    <property type="molecule type" value="Genomic_DNA"/>
</dbReference>
<sequence length="47" mass="5057">MDTGIAAIERCAYCREYVPITVLPVAPDDGPISAEVAVCEECRTDGR</sequence>
<dbReference type="Proteomes" id="UP001596407">
    <property type="component" value="Unassembled WGS sequence"/>
</dbReference>
<evidence type="ECO:0000313" key="1">
    <source>
        <dbReference type="EMBL" id="MFC7078978.1"/>
    </source>
</evidence>
<dbReference type="RefSeq" id="WP_276282298.1">
    <property type="nucleotide sequence ID" value="NZ_CP119810.1"/>
</dbReference>
<accession>A0ABD5WFH2</accession>
<protein>
    <recommendedName>
        <fullName evidence="3">Small CPxCG-related zinc finger protein</fullName>
    </recommendedName>
</protein>
<proteinExistence type="predicted"/>
<dbReference type="GeneID" id="79305425"/>
<evidence type="ECO:0000313" key="2">
    <source>
        <dbReference type="Proteomes" id="UP001596407"/>
    </source>
</evidence>
<gene>
    <name evidence="1" type="ORF">ACFQJ6_01380</name>
</gene>
<dbReference type="AlphaFoldDB" id="A0ABD5WFH2"/>